<dbReference type="GO" id="GO:0000155">
    <property type="term" value="F:phosphorelay sensor kinase activity"/>
    <property type="evidence" value="ECO:0007669"/>
    <property type="project" value="TreeGrafter"/>
</dbReference>
<dbReference type="InterPro" id="IPR005467">
    <property type="entry name" value="His_kinase_dom"/>
</dbReference>
<keyword evidence="6 11" id="KW-0812">Transmembrane</keyword>
<evidence type="ECO:0000259" key="12">
    <source>
        <dbReference type="PROSITE" id="PS50109"/>
    </source>
</evidence>
<dbReference type="Pfam" id="PF02518">
    <property type="entry name" value="HATPase_c"/>
    <property type="match status" value="1"/>
</dbReference>
<organism evidence="13 14">
    <name type="scientific">Longibaculum muris</name>
    <dbReference type="NCBI Taxonomy" id="1796628"/>
    <lineage>
        <taxon>Bacteria</taxon>
        <taxon>Bacillati</taxon>
        <taxon>Bacillota</taxon>
        <taxon>Erysipelotrichia</taxon>
        <taxon>Erysipelotrichales</taxon>
        <taxon>Coprobacillaceae</taxon>
        <taxon>Longibaculum</taxon>
    </lineage>
</organism>
<evidence type="ECO:0000256" key="9">
    <source>
        <dbReference type="ARBA" id="ARBA00023012"/>
    </source>
</evidence>
<accession>A0A4R3Z7E8</accession>
<comment type="caution">
    <text evidence="13">The sequence shown here is derived from an EMBL/GenBank/DDBJ whole genome shotgun (WGS) entry which is preliminary data.</text>
</comment>
<dbReference type="Proteomes" id="UP000295515">
    <property type="component" value="Unassembled WGS sequence"/>
</dbReference>
<comment type="catalytic activity">
    <reaction evidence="1">
        <text>ATP + protein L-histidine = ADP + protein N-phospho-L-histidine.</text>
        <dbReference type="EC" id="2.7.13.3"/>
    </reaction>
</comment>
<keyword evidence="7" id="KW-0418">Kinase</keyword>
<protein>
    <recommendedName>
        <fullName evidence="3">histidine kinase</fullName>
        <ecNumber evidence="3">2.7.13.3</ecNumber>
    </recommendedName>
</protein>
<evidence type="ECO:0000256" key="1">
    <source>
        <dbReference type="ARBA" id="ARBA00000085"/>
    </source>
</evidence>
<keyword evidence="10 11" id="KW-0472">Membrane</keyword>
<keyword evidence="4" id="KW-1003">Cell membrane</keyword>
<dbReference type="GO" id="GO:0005886">
    <property type="term" value="C:plasma membrane"/>
    <property type="evidence" value="ECO:0007669"/>
    <property type="project" value="UniProtKB-SubCell"/>
</dbReference>
<dbReference type="PRINTS" id="PR00344">
    <property type="entry name" value="BCTRLSENSOR"/>
</dbReference>
<evidence type="ECO:0000256" key="10">
    <source>
        <dbReference type="ARBA" id="ARBA00023136"/>
    </source>
</evidence>
<evidence type="ECO:0000256" key="2">
    <source>
        <dbReference type="ARBA" id="ARBA00004651"/>
    </source>
</evidence>
<evidence type="ECO:0000313" key="14">
    <source>
        <dbReference type="Proteomes" id="UP000295515"/>
    </source>
</evidence>
<dbReference type="EC" id="2.7.13.3" evidence="3"/>
<comment type="subcellular location">
    <subcellularLocation>
        <location evidence="2">Cell membrane</location>
        <topology evidence="2">Multi-pass membrane protein</topology>
    </subcellularLocation>
</comment>
<dbReference type="InterPro" id="IPR003594">
    <property type="entry name" value="HATPase_dom"/>
</dbReference>
<gene>
    <name evidence="13" type="ORF">EDD60_10210</name>
</gene>
<dbReference type="GO" id="GO:0004721">
    <property type="term" value="F:phosphoprotein phosphatase activity"/>
    <property type="evidence" value="ECO:0007669"/>
    <property type="project" value="TreeGrafter"/>
</dbReference>
<evidence type="ECO:0000256" key="4">
    <source>
        <dbReference type="ARBA" id="ARBA00022475"/>
    </source>
</evidence>
<dbReference type="InterPro" id="IPR004358">
    <property type="entry name" value="Sig_transdc_His_kin-like_C"/>
</dbReference>
<dbReference type="PANTHER" id="PTHR45453:SF2">
    <property type="entry name" value="HISTIDINE KINASE"/>
    <property type="match status" value="1"/>
</dbReference>
<dbReference type="AlphaFoldDB" id="A0A4R3Z7E8"/>
<keyword evidence="5" id="KW-0808">Transferase</keyword>
<evidence type="ECO:0000256" key="11">
    <source>
        <dbReference type="SAM" id="Phobius"/>
    </source>
</evidence>
<evidence type="ECO:0000256" key="8">
    <source>
        <dbReference type="ARBA" id="ARBA00022989"/>
    </source>
</evidence>
<dbReference type="Gene3D" id="3.30.565.10">
    <property type="entry name" value="Histidine kinase-like ATPase, C-terminal domain"/>
    <property type="match status" value="1"/>
</dbReference>
<sequence>MTMKDYLQDKAFIFLFYGMMVVMTLLMLLAFHVNISLIILIMGIDFWFISIIEVFDYQRKKQFYTNYLSQLKMLEEKYLICELIKEPSFLEGRILYQSLYDINKSMLEKINDLSMNMEDFKDYVEMWIHEVKIPLSHLTLTVHNHKSEVSLQILEQVRKLENQVDQILYYVRSQSAQKDYLVKNNHLSQMIKNVIVKNKDYFIFHQLKIKLKDLDYEVVTDMKWFEFIVNQVLNNSFQYSKNTSDSYIEISAYENQEAIVLSIYDNGIGICASDLPRVFEKSFTGENGRKHKKSTGMGLYICHKLCECLGHTMTIESKVNQYTKVNIIFYKNHYYHMDEVTKL</sequence>
<dbReference type="GeneID" id="98914256"/>
<evidence type="ECO:0000256" key="5">
    <source>
        <dbReference type="ARBA" id="ARBA00022679"/>
    </source>
</evidence>
<dbReference type="SMART" id="SM00387">
    <property type="entry name" value="HATPase_c"/>
    <property type="match status" value="1"/>
</dbReference>
<feature type="transmembrane region" description="Helical" evidence="11">
    <location>
        <begin position="12"/>
        <end position="31"/>
    </location>
</feature>
<dbReference type="PROSITE" id="PS50109">
    <property type="entry name" value="HIS_KIN"/>
    <property type="match status" value="1"/>
</dbReference>
<dbReference type="RefSeq" id="WP_066446066.1">
    <property type="nucleotide sequence ID" value="NZ_CAUWFI010000038.1"/>
</dbReference>
<proteinExistence type="predicted"/>
<keyword evidence="8 11" id="KW-1133">Transmembrane helix</keyword>
<dbReference type="SUPFAM" id="SSF55874">
    <property type="entry name" value="ATPase domain of HSP90 chaperone/DNA topoisomerase II/histidine kinase"/>
    <property type="match status" value="1"/>
</dbReference>
<dbReference type="PANTHER" id="PTHR45453">
    <property type="entry name" value="PHOSPHATE REGULON SENSOR PROTEIN PHOR"/>
    <property type="match status" value="1"/>
</dbReference>
<reference evidence="13 14" key="1">
    <citation type="submission" date="2019-03" db="EMBL/GenBank/DDBJ databases">
        <title>Genomic Encyclopedia of Type Strains, Phase IV (KMG-IV): sequencing the most valuable type-strain genomes for metagenomic binning, comparative biology and taxonomic classification.</title>
        <authorList>
            <person name="Goeker M."/>
        </authorList>
    </citation>
    <scope>NUCLEOTIDE SEQUENCE [LARGE SCALE GENOMIC DNA]</scope>
    <source>
        <strain evidence="13 14">DSM 29487</strain>
    </source>
</reference>
<evidence type="ECO:0000256" key="3">
    <source>
        <dbReference type="ARBA" id="ARBA00012438"/>
    </source>
</evidence>
<dbReference type="GO" id="GO:0016036">
    <property type="term" value="P:cellular response to phosphate starvation"/>
    <property type="evidence" value="ECO:0007669"/>
    <property type="project" value="TreeGrafter"/>
</dbReference>
<dbReference type="InterPro" id="IPR050351">
    <property type="entry name" value="BphY/WalK/GraS-like"/>
</dbReference>
<keyword evidence="9" id="KW-0902">Two-component regulatory system</keyword>
<feature type="transmembrane region" description="Helical" evidence="11">
    <location>
        <begin position="37"/>
        <end position="55"/>
    </location>
</feature>
<dbReference type="EMBL" id="SMCQ01000002">
    <property type="protein sequence ID" value="TCW02048.1"/>
    <property type="molecule type" value="Genomic_DNA"/>
</dbReference>
<name>A0A4R3Z7E8_9FIRM</name>
<keyword evidence="14" id="KW-1185">Reference proteome</keyword>
<feature type="domain" description="Histidine kinase" evidence="12">
    <location>
        <begin position="126"/>
        <end position="333"/>
    </location>
</feature>
<evidence type="ECO:0000256" key="7">
    <source>
        <dbReference type="ARBA" id="ARBA00022777"/>
    </source>
</evidence>
<evidence type="ECO:0000256" key="6">
    <source>
        <dbReference type="ARBA" id="ARBA00022692"/>
    </source>
</evidence>
<evidence type="ECO:0000313" key="13">
    <source>
        <dbReference type="EMBL" id="TCW02048.1"/>
    </source>
</evidence>
<dbReference type="InterPro" id="IPR036890">
    <property type="entry name" value="HATPase_C_sf"/>
</dbReference>